<reference evidence="1" key="2">
    <citation type="submission" date="2021-01" db="UniProtKB">
        <authorList>
            <consortium name="EnsemblPlants"/>
        </authorList>
    </citation>
    <scope>IDENTIFICATION</scope>
</reference>
<keyword evidence="2" id="KW-1185">Reference proteome</keyword>
<sequence>MLVCRCLYNGFEVISCLAHLKGIFLLLLLDVVYTINEAKEAYLKVQTIPFKFDHFWNILRHQSKWLELIGKPQMIRKSTATSSPSTLESIHLGEDEVSHASFVDLVRPSGIEDENE</sequence>
<dbReference type="EnsemblPlants" id="QL10p027209:mrna">
    <property type="protein sequence ID" value="QL10p027209:mrna"/>
    <property type="gene ID" value="QL10p027209"/>
</dbReference>
<dbReference type="Proteomes" id="UP000594261">
    <property type="component" value="Chromosome 10"/>
</dbReference>
<evidence type="ECO:0000313" key="2">
    <source>
        <dbReference type="Proteomes" id="UP000594261"/>
    </source>
</evidence>
<dbReference type="EMBL" id="LRBV02000010">
    <property type="status" value="NOT_ANNOTATED_CDS"/>
    <property type="molecule type" value="Genomic_DNA"/>
</dbReference>
<evidence type="ECO:0008006" key="3">
    <source>
        <dbReference type="Google" id="ProtNLM"/>
    </source>
</evidence>
<proteinExistence type="predicted"/>
<dbReference type="Gramene" id="QL10p027209:mrna">
    <property type="protein sequence ID" value="QL10p027209:mrna"/>
    <property type="gene ID" value="QL10p027209"/>
</dbReference>
<name>A0A7N2MP08_QUELO</name>
<reference evidence="1 2" key="1">
    <citation type="journal article" date="2016" name="G3 (Bethesda)">
        <title>First Draft Assembly and Annotation of the Genome of a California Endemic Oak Quercus lobata Nee (Fagaceae).</title>
        <authorList>
            <person name="Sork V.L."/>
            <person name="Fitz-Gibbon S.T."/>
            <person name="Puiu D."/>
            <person name="Crepeau M."/>
            <person name="Gugger P.F."/>
            <person name="Sherman R."/>
            <person name="Stevens K."/>
            <person name="Langley C.H."/>
            <person name="Pellegrini M."/>
            <person name="Salzberg S.L."/>
        </authorList>
    </citation>
    <scope>NUCLEOTIDE SEQUENCE [LARGE SCALE GENOMIC DNA]</scope>
    <source>
        <strain evidence="1 2">cv. SW786</strain>
    </source>
</reference>
<organism evidence="1 2">
    <name type="scientific">Quercus lobata</name>
    <name type="common">Valley oak</name>
    <dbReference type="NCBI Taxonomy" id="97700"/>
    <lineage>
        <taxon>Eukaryota</taxon>
        <taxon>Viridiplantae</taxon>
        <taxon>Streptophyta</taxon>
        <taxon>Embryophyta</taxon>
        <taxon>Tracheophyta</taxon>
        <taxon>Spermatophyta</taxon>
        <taxon>Magnoliopsida</taxon>
        <taxon>eudicotyledons</taxon>
        <taxon>Gunneridae</taxon>
        <taxon>Pentapetalae</taxon>
        <taxon>rosids</taxon>
        <taxon>fabids</taxon>
        <taxon>Fagales</taxon>
        <taxon>Fagaceae</taxon>
        <taxon>Quercus</taxon>
    </lineage>
</organism>
<accession>A0A7N2MP08</accession>
<dbReference type="InParanoid" id="A0A7N2MP08"/>
<dbReference type="AlphaFoldDB" id="A0A7N2MP08"/>
<evidence type="ECO:0000313" key="1">
    <source>
        <dbReference type="EnsemblPlants" id="QL10p027209:mrna"/>
    </source>
</evidence>
<protein>
    <recommendedName>
        <fullName evidence="3">No apical meristem-associated C-terminal domain-containing protein</fullName>
    </recommendedName>
</protein>